<reference evidence="2 3" key="1">
    <citation type="submission" date="2018-05" db="EMBL/GenBank/DDBJ databases">
        <title>Rhodoferax soyangensis sp.nov., isolated from an oligotrophic freshwater lake.</title>
        <authorList>
            <person name="Park M."/>
        </authorList>
    </citation>
    <scope>NUCLEOTIDE SEQUENCE [LARGE SCALE GENOMIC DNA]</scope>
    <source>
        <strain evidence="2 3">IMCC26218</strain>
    </source>
</reference>
<dbReference type="Proteomes" id="UP000260665">
    <property type="component" value="Unassembled WGS sequence"/>
</dbReference>
<dbReference type="GO" id="GO:1901135">
    <property type="term" value="P:carbohydrate derivative metabolic process"/>
    <property type="evidence" value="ECO:0007669"/>
    <property type="project" value="InterPro"/>
</dbReference>
<sequence length="284" mass="31729">MENEFIALVNDRQDVFTKLERRIAAYFVAHPTALLVDTSGTIADRAHVSPMTVTRFFKKLGFESAAAAKDALKNELYGSELRTIGKRFDDFQRSRAASDHEAHYQSAAAATLRACEVCQQPFWRDIVGLVARSDSVYATGFQTMGYLANGLVQRLGYVRANVHELDGTDGVYARLLTDPAPRRTLIIIDTYRYGRNGPVLAKAARDRGADVVIFCDELCDWAAAITPYVVALPSEEGFFFRPTTAIHFSLNLLIQDVIDELGDSVREQMKLLSQAQELFGQYMK</sequence>
<keyword evidence="3" id="KW-1185">Reference proteome</keyword>
<dbReference type="InterPro" id="IPR000281">
    <property type="entry name" value="HTH_RpiR"/>
</dbReference>
<dbReference type="Gene3D" id="1.10.10.10">
    <property type="entry name" value="Winged helix-like DNA-binding domain superfamily/Winged helix DNA-binding domain"/>
    <property type="match status" value="1"/>
</dbReference>
<comment type="caution">
    <text evidence="2">The sequence shown here is derived from an EMBL/GenBank/DDBJ whole genome shotgun (WGS) entry which is preliminary data.</text>
</comment>
<dbReference type="GO" id="GO:0003677">
    <property type="term" value="F:DNA binding"/>
    <property type="evidence" value="ECO:0007669"/>
    <property type="project" value="InterPro"/>
</dbReference>
<dbReference type="InterPro" id="IPR047640">
    <property type="entry name" value="RpiR-like"/>
</dbReference>
<dbReference type="Pfam" id="PF01418">
    <property type="entry name" value="HTH_6"/>
    <property type="match status" value="1"/>
</dbReference>
<evidence type="ECO:0000259" key="1">
    <source>
        <dbReference type="PROSITE" id="PS51071"/>
    </source>
</evidence>
<dbReference type="PANTHER" id="PTHR30514">
    <property type="entry name" value="GLUCOKINASE"/>
    <property type="match status" value="1"/>
</dbReference>
<proteinExistence type="predicted"/>
<protein>
    <recommendedName>
        <fullName evidence="1">HTH rpiR-type domain-containing protein</fullName>
    </recommendedName>
</protein>
<accession>A0A3E1R9Q0</accession>
<feature type="domain" description="HTH rpiR-type" evidence="1">
    <location>
        <begin position="3"/>
        <end position="79"/>
    </location>
</feature>
<dbReference type="PROSITE" id="PS51071">
    <property type="entry name" value="HTH_RPIR"/>
    <property type="match status" value="1"/>
</dbReference>
<dbReference type="GO" id="GO:0097367">
    <property type="term" value="F:carbohydrate derivative binding"/>
    <property type="evidence" value="ECO:0007669"/>
    <property type="project" value="InterPro"/>
</dbReference>
<dbReference type="InterPro" id="IPR009057">
    <property type="entry name" value="Homeodomain-like_sf"/>
</dbReference>
<evidence type="ECO:0000313" key="2">
    <source>
        <dbReference type="EMBL" id="RFO95752.1"/>
    </source>
</evidence>
<dbReference type="AlphaFoldDB" id="A0A3E1R9Q0"/>
<dbReference type="RefSeq" id="WP_117179134.1">
    <property type="nucleotide sequence ID" value="NZ_QFZK01000012.1"/>
</dbReference>
<dbReference type="InterPro" id="IPR046348">
    <property type="entry name" value="SIS_dom_sf"/>
</dbReference>
<dbReference type="PANTHER" id="PTHR30514:SF18">
    <property type="entry name" value="RPIR-FAMILY TRANSCRIPTIONAL REGULATOR"/>
    <property type="match status" value="1"/>
</dbReference>
<dbReference type="GO" id="GO:0003700">
    <property type="term" value="F:DNA-binding transcription factor activity"/>
    <property type="evidence" value="ECO:0007669"/>
    <property type="project" value="InterPro"/>
</dbReference>
<dbReference type="SUPFAM" id="SSF53697">
    <property type="entry name" value="SIS domain"/>
    <property type="match status" value="1"/>
</dbReference>
<dbReference type="InterPro" id="IPR036388">
    <property type="entry name" value="WH-like_DNA-bd_sf"/>
</dbReference>
<name>A0A3E1R9Q0_9BURK</name>
<evidence type="ECO:0000313" key="3">
    <source>
        <dbReference type="Proteomes" id="UP000260665"/>
    </source>
</evidence>
<gene>
    <name evidence="2" type="ORF">DIC66_16305</name>
</gene>
<organism evidence="2 3">
    <name type="scientific">Rhodoferax lacus</name>
    <dbReference type="NCBI Taxonomy" id="2184758"/>
    <lineage>
        <taxon>Bacteria</taxon>
        <taxon>Pseudomonadati</taxon>
        <taxon>Pseudomonadota</taxon>
        <taxon>Betaproteobacteria</taxon>
        <taxon>Burkholderiales</taxon>
        <taxon>Comamonadaceae</taxon>
        <taxon>Rhodoferax</taxon>
    </lineage>
</organism>
<dbReference type="OrthoDB" id="257751at2"/>
<dbReference type="EMBL" id="QFZK01000012">
    <property type="protein sequence ID" value="RFO95752.1"/>
    <property type="molecule type" value="Genomic_DNA"/>
</dbReference>
<dbReference type="Gene3D" id="3.40.50.10490">
    <property type="entry name" value="Glucose-6-phosphate isomerase like protein, domain 1"/>
    <property type="match status" value="1"/>
</dbReference>
<dbReference type="SUPFAM" id="SSF46689">
    <property type="entry name" value="Homeodomain-like"/>
    <property type="match status" value="1"/>
</dbReference>